<name>A0ABT4UJQ0_9BACT</name>
<dbReference type="RefSeq" id="WP_407031404.1">
    <property type="nucleotide sequence ID" value="NZ_JAQGEF010000009.1"/>
</dbReference>
<reference evidence="1 2" key="1">
    <citation type="submission" date="2022-12" db="EMBL/GenBank/DDBJ databases">
        <title>Chitinophagaceae gen. sp. nov., a new member of the family Chitinophagaceae, isolated from soil in a chemical factory.</title>
        <authorList>
            <person name="Ke Z."/>
        </authorList>
    </citation>
    <scope>NUCLEOTIDE SEQUENCE [LARGE SCALE GENOMIC DNA]</scope>
    <source>
        <strain evidence="1 2">LY-5</strain>
    </source>
</reference>
<dbReference type="PROSITE" id="PS51257">
    <property type="entry name" value="PROKAR_LIPOPROTEIN"/>
    <property type="match status" value="1"/>
</dbReference>
<organism evidence="1 2">
    <name type="scientific">Polluticaenibacter yanchengensis</name>
    <dbReference type="NCBI Taxonomy" id="3014562"/>
    <lineage>
        <taxon>Bacteria</taxon>
        <taxon>Pseudomonadati</taxon>
        <taxon>Bacteroidota</taxon>
        <taxon>Chitinophagia</taxon>
        <taxon>Chitinophagales</taxon>
        <taxon>Chitinophagaceae</taxon>
        <taxon>Polluticaenibacter</taxon>
    </lineage>
</organism>
<evidence type="ECO:0000313" key="1">
    <source>
        <dbReference type="EMBL" id="MDA3615079.1"/>
    </source>
</evidence>
<evidence type="ECO:0000313" key="2">
    <source>
        <dbReference type="Proteomes" id="UP001210231"/>
    </source>
</evidence>
<protein>
    <submittedName>
        <fullName evidence="1">DUF4836 family protein</fullName>
    </submittedName>
</protein>
<comment type="caution">
    <text evidence="1">The sequence shown here is derived from an EMBL/GenBank/DDBJ whole genome shotgun (WGS) entry which is preliminary data.</text>
</comment>
<gene>
    <name evidence="1" type="ORF">O3P16_09690</name>
</gene>
<dbReference type="Proteomes" id="UP001210231">
    <property type="component" value="Unassembled WGS sequence"/>
</dbReference>
<keyword evidence="2" id="KW-1185">Reference proteome</keyword>
<proteinExistence type="predicted"/>
<sequence>MFSKKILVITVVLVTLFAACSKKGSLSTKYIPNNAAVVAIVDIKSLTGKLEKDGLTLDSLMSVVKQHASEKDYTKALNYLTKFKNAGLDLDAKVYLASINEDITKGAGAFEFVVKLKDQKKFEEFIKGLEEKPEIKKGENYSYIEQGEASLGWNNEVCILSIKPETHSYDYFDEETSPKTTAAKTNELAKYFSLKKETSLESNKQFSEAESAKGDIIVYSSSDSFIANTKEIAAMKGVKELLTGIYSVSTINFENGKIVAEGNTFVGSKLGSLLSKYGSSKIDNSLVENFPGSNVQGFFATGFNPELIPALLKEAELLSLANAFMSQQGLTVEDITKAFKGDITFVTGDIKFTQTEKASPYTGEMRKSIDPELNFVFAVRIGDRAAFNKLIDMGSQMGIYKRNGDNFELSNAGEEGMAGKIAMGIKDDLFIVAKDKATFDQYVAKSGKAVVPADAKKALDGSVVSYFVDANGIMNGYSEAYFDSTEVTEKNIFVASKDVFKTLWFNSEKFSGNKMKSKGELTLKEGKNSLSVLVEYAKYVAEQFKIKQDAYHSVEDVYLDEAVPADSTTPVVIAE</sequence>
<dbReference type="EMBL" id="JAQGEF010000009">
    <property type="protein sequence ID" value="MDA3615079.1"/>
    <property type="molecule type" value="Genomic_DNA"/>
</dbReference>
<accession>A0ABT4UJQ0</accession>